<dbReference type="Gene3D" id="3.40.50.150">
    <property type="entry name" value="Vaccinia Virus protein VP39"/>
    <property type="match status" value="1"/>
</dbReference>
<dbReference type="GO" id="GO:0032259">
    <property type="term" value="P:methylation"/>
    <property type="evidence" value="ECO:0007669"/>
    <property type="project" value="UniProtKB-KW"/>
</dbReference>
<evidence type="ECO:0000313" key="2">
    <source>
        <dbReference type="EMBL" id="NMI01701.1"/>
    </source>
</evidence>
<dbReference type="InterPro" id="IPR029063">
    <property type="entry name" value="SAM-dependent_MTases_sf"/>
</dbReference>
<dbReference type="EMBL" id="JAAXLA010000096">
    <property type="protein sequence ID" value="NMI01701.1"/>
    <property type="molecule type" value="Genomic_DNA"/>
</dbReference>
<feature type="domain" description="Methyltransferase type 11" evidence="1">
    <location>
        <begin position="54"/>
        <end position="143"/>
    </location>
</feature>
<organism evidence="2 3">
    <name type="scientific">Pseudonocardia acidicola</name>
    <dbReference type="NCBI Taxonomy" id="2724939"/>
    <lineage>
        <taxon>Bacteria</taxon>
        <taxon>Bacillati</taxon>
        <taxon>Actinomycetota</taxon>
        <taxon>Actinomycetes</taxon>
        <taxon>Pseudonocardiales</taxon>
        <taxon>Pseudonocardiaceae</taxon>
        <taxon>Pseudonocardia</taxon>
    </lineage>
</organism>
<comment type="caution">
    <text evidence="2">The sequence shown here is derived from an EMBL/GenBank/DDBJ whole genome shotgun (WGS) entry which is preliminary data.</text>
</comment>
<accession>A0ABX1SKZ2</accession>
<dbReference type="Pfam" id="PF08241">
    <property type="entry name" value="Methyltransf_11"/>
    <property type="match status" value="1"/>
</dbReference>
<gene>
    <name evidence="2" type="ORF">HF526_31070</name>
</gene>
<dbReference type="SUPFAM" id="SSF53335">
    <property type="entry name" value="S-adenosyl-L-methionine-dependent methyltransferases"/>
    <property type="match status" value="1"/>
</dbReference>
<proteinExistence type="predicted"/>
<protein>
    <submittedName>
        <fullName evidence="2">Class I SAM-dependent methyltransferase</fullName>
    </submittedName>
</protein>
<evidence type="ECO:0000259" key="1">
    <source>
        <dbReference type="Pfam" id="PF08241"/>
    </source>
</evidence>
<keyword evidence="2" id="KW-0489">Methyltransferase</keyword>
<sequence>MEAEFDVVAGWTEEVVAELGPGYAIPAGCRGSGSPAVLAWLGEALGLATGTRLLDAGAGVGGPAAYAAERFGVRPVLVEPMTRACRAAMRLFGFPVVAGAGERLPLAGDSFDAAWCLGVLCTTEQKAALLAELRRVLTRGGRLGMLVFAKVTPELPEAPDGNDFPTDAEVAGLLADAAFELVAQADATDFAAAPPSWQRRQERVEQALAAAHGDDPRWVQAHEQEQRMGRLLDGGHVAGRLIHAVAR</sequence>
<keyword evidence="3" id="KW-1185">Reference proteome</keyword>
<reference evidence="2 3" key="1">
    <citation type="submission" date="2020-04" db="EMBL/GenBank/DDBJ databases">
        <authorList>
            <person name="Klaysubun C."/>
            <person name="Duangmal K."/>
            <person name="Lipun K."/>
        </authorList>
    </citation>
    <scope>NUCLEOTIDE SEQUENCE [LARGE SCALE GENOMIC DNA]</scope>
    <source>
        <strain evidence="2 3">K10HN5</strain>
    </source>
</reference>
<dbReference type="GO" id="GO:0008168">
    <property type="term" value="F:methyltransferase activity"/>
    <property type="evidence" value="ECO:0007669"/>
    <property type="project" value="UniProtKB-KW"/>
</dbReference>
<evidence type="ECO:0000313" key="3">
    <source>
        <dbReference type="Proteomes" id="UP000820669"/>
    </source>
</evidence>
<keyword evidence="2" id="KW-0808">Transferase</keyword>
<dbReference type="InterPro" id="IPR013216">
    <property type="entry name" value="Methyltransf_11"/>
</dbReference>
<dbReference type="Proteomes" id="UP000820669">
    <property type="component" value="Unassembled WGS sequence"/>
</dbReference>
<name>A0ABX1SKZ2_9PSEU</name>